<dbReference type="InterPro" id="IPR009874">
    <property type="entry name" value="DUF1428"/>
</dbReference>
<accession>A0A1I1IBJ7</accession>
<dbReference type="SUPFAM" id="SSF54909">
    <property type="entry name" value="Dimeric alpha+beta barrel"/>
    <property type="match status" value="1"/>
</dbReference>
<dbReference type="InterPro" id="IPR011008">
    <property type="entry name" value="Dimeric_a/b-barrel"/>
</dbReference>
<dbReference type="EMBL" id="FOLG01000004">
    <property type="protein sequence ID" value="SFC33391.1"/>
    <property type="molecule type" value="Genomic_DNA"/>
</dbReference>
<protein>
    <submittedName>
        <fullName evidence="1">Uncharacterized conserved protein YbaA, DUF1428 family</fullName>
    </submittedName>
</protein>
<dbReference type="RefSeq" id="WP_093360348.1">
    <property type="nucleotide sequence ID" value="NZ_FOLG01000004.1"/>
</dbReference>
<organism evidence="1 2">
    <name type="scientific">Tropicimonas isoalkanivorans</name>
    <dbReference type="NCBI Taxonomy" id="441112"/>
    <lineage>
        <taxon>Bacteria</taxon>
        <taxon>Pseudomonadati</taxon>
        <taxon>Pseudomonadota</taxon>
        <taxon>Alphaproteobacteria</taxon>
        <taxon>Rhodobacterales</taxon>
        <taxon>Roseobacteraceae</taxon>
        <taxon>Tropicimonas</taxon>
    </lineage>
</organism>
<dbReference type="Proteomes" id="UP000198728">
    <property type="component" value="Unassembled WGS sequence"/>
</dbReference>
<dbReference type="STRING" id="441112.SAMN04488094_1049"/>
<dbReference type="OrthoDB" id="9792392at2"/>
<proteinExistence type="predicted"/>
<name>A0A1I1IBJ7_9RHOB</name>
<keyword evidence="2" id="KW-1185">Reference proteome</keyword>
<gene>
    <name evidence="1" type="ORF">SAMN04488094_1049</name>
</gene>
<dbReference type="AlphaFoldDB" id="A0A1I1IBJ7"/>
<sequence length="134" mass="14736">MTYVDGFVIAVPTANREAFIDHARRADGVFLDLGALRVVECWGDSVPEGTLTDFRRAVQAEDGETVAFSWVEWPDKATRDAAYATMTDWMNTPESADPRMDPAKNPMPFDGKRLIYGGFVPVVDVAPDAHGEDA</sequence>
<evidence type="ECO:0000313" key="1">
    <source>
        <dbReference type="EMBL" id="SFC33391.1"/>
    </source>
</evidence>
<dbReference type="Gene3D" id="3.30.70.100">
    <property type="match status" value="1"/>
</dbReference>
<reference evidence="1 2" key="1">
    <citation type="submission" date="2016-10" db="EMBL/GenBank/DDBJ databases">
        <authorList>
            <person name="de Groot N.N."/>
        </authorList>
    </citation>
    <scope>NUCLEOTIDE SEQUENCE [LARGE SCALE GENOMIC DNA]</scope>
    <source>
        <strain evidence="1 2">DSM 19548</strain>
    </source>
</reference>
<evidence type="ECO:0000313" key="2">
    <source>
        <dbReference type="Proteomes" id="UP000198728"/>
    </source>
</evidence>
<dbReference type="PIRSF" id="PIRSF007028">
    <property type="entry name" value="UCP007028"/>
    <property type="match status" value="1"/>
</dbReference>
<dbReference type="Pfam" id="PF07237">
    <property type="entry name" value="DUF1428"/>
    <property type="match status" value="1"/>
</dbReference>